<comment type="similarity">
    <text evidence="8">Belongs to the archaeal Rpo3/eukaryotic RPB3 RNA polymerase subunit family.</text>
</comment>
<dbReference type="Pfam" id="PF04511">
    <property type="entry name" value="DER1"/>
    <property type="match status" value="1"/>
</dbReference>
<keyword evidence="3" id="KW-0240">DNA-directed RNA polymerase</keyword>
<dbReference type="InterPro" id="IPR011262">
    <property type="entry name" value="DNA-dir_RNA_pol_insert"/>
</dbReference>
<dbReference type="CDD" id="cd07031">
    <property type="entry name" value="RNAP_II_RPB3"/>
    <property type="match status" value="1"/>
</dbReference>
<dbReference type="InterPro" id="IPR011263">
    <property type="entry name" value="DNA-dir_RNA_pol_RpoA/D/Rpb3"/>
</dbReference>
<dbReference type="Pfam" id="PF01193">
    <property type="entry name" value="RNA_pol_L"/>
    <property type="match status" value="1"/>
</dbReference>
<name>A0AAV2Z1S6_9STRA</name>
<dbReference type="GO" id="GO:0006351">
    <property type="term" value="P:DNA-templated transcription"/>
    <property type="evidence" value="ECO:0007669"/>
    <property type="project" value="InterPro"/>
</dbReference>
<sequence length="5227" mass="586061">FVSFDPSMLRLSLWQGDVSFSDLQLRLPYGRGSIGQLSVKIPWRALWTQAVVIKAHDIQIFLHHTPKADAADGDADMDPDDAVAEAAASDADQGDDRTYLSRLVTNIISNVQVEITNLQVRYDCLETSTAKRPGSATLEVGHISLINANPQWELTYTPSANAGAESRKVCALGGREHASFLGHCCSLNRLLLSTEGISSYIEYRDSQLAAASDSSAVHRKYILHHWYSDVKATLSYNNSSSEFPDVDLYVQFGSRVTHEDAPCEMCGVYTDTVKDRIEQLIRRPRIHFGADHIDVLYAILIEVKAPYEEFDRLAELSQLQASRPEGFVTVLAYAKQWLLADCLDGIGSETVAIAADDDDDDDDEFADAITPPTLSIRVDLVEGMNLFFYSRDYDTEIQAEKKLLWVLSIGRILGSMKQSCVEDEIDVTVTSVIMFEIDAGDRHVSLFRYETNGSTAPLLSFSSTVPAYESRLVGYQPDLRLSAPHDVVVCVKDDTLVVWMTLFAPVYVWWKQWNASHPSKRVAHDEALIAPCSQMTVDVANFTVVFSVHRSLAFGCSLKNFAITTEQNEEQVVNHLRCAEGRVFSLNQDVECASLLSLTEVRHTIVLLRDVAFSQTSDSRTSWSIDSYKCQHDHHDNDSSVGHLQRLSSSMSLPEDVEERAMYTFSISLHTFEVDILVEEVEGLCWSVGKWSFFLPEADESYAIVNRDLYLPFGMKEARGICRSKFVVSIPTLNVRLLDRKTELQCTLDMTGFSYSNHSCTKRSVQRISAASVSLRDAEQVILDVRQDKLTIGEALVLSHHLKSEYAEPTVAVRKGKECVIMGFVGSSSNLSVYCGHLTGGLFPHTPQAALSWISLWHDHFQAGYLLSSAYGYDLASYRVHVAKMNKAEDSARLEVGANTSQLSVVIERGFEIKIFHSEELTNNECIAIGSLECNHAVLQMRSGKFTDTELKGTLRNLQLLDLTSPKTMPTDATMPNRHFICSNEHIFDNVSDLGSFGLKNVVDYVISWPHNRSKADGQVLSVRIRLDSVCMVYLHRVLKQFQHYVMDHLIPALSSPFTEMPSVDLLNAALTSYGMDAAQLPVSAQELLLIYGDELAKRRRADTEEANNSTTEIELLANDLTFVLPRSSFSSERIILHCTNARFWSIAVDPARSDFLQNGYLGDEGRMSHNNALSGATIAKAQQMKRAELRNIRRLVKNQRSRVLSNRSQLYVDLRNATQQAQNYLHEGFEALPDAEEAVRIIHGKIMTLDKQLEQLNQHLKDVEQAIDSAAAEAEALNQVSRDSFLSSLPSPAMKAFRVRSESMERIKEAHLIAPMFLADNAEFHDARGEDIVALGEDDTSGGIVPLFEFELVDLSGSTSSSTTPLFHHALMTGRIDVEPELLPDNTSSSLLSVNLALNELSVGANQTQYTILLGMIFENFKEMGSAVNEDTYPLCANCGGHHYDSDSCNAVWLKIPVKVVDAALRISNSSHAIADVFFEHLDLSFVLRTDDSLEILASTLAFTAVDVRPERCASTAEIIRPLPGDGLQVDFKQMATWTDTIYTLNVNHTNCAIILPALEEVVDFFAAPIFAPGEFYDYLVGFMPPPPPTWLCMEFHMMSNNCWFNLLEDFTKNNSRVLVVFANLLVTYSASQTDDGVPELTKWHVSVDQQGLYFAQLPDLQIDVSFPLSNPFNLVFDHFVEGAAHASKFTRRNSFVLDSVEARLSVQDCFLFINIINNYIKGSSPDDTAATSKKKRLSNAEAAAEAKFVSEYRVDKLLGSMGEIRFVLVNNSLGIPVADFQLAKNVCEYYKEEDYSLLLGGELCMNYFNNSIYRWEPLVEPFKIEMRVHRGLEENSRVEVFTNLFNTVNFNLTPAMAPLLSFEALKQADFVTTGSKSTAPFWIENKTGMEIKFSFRRGNGSVIQQMVADEAKVPVDCREQGDMRSFDSTLTDRIVRQSDQSTLTVNHTLSVWLNNSKWASANPVVVDVVGHLAVPLREVHSHGDLRHGGKGANATSQRAEPPILVADITIQSDGSKLISLHSQVVLQNQTSVPLLVWVFSPRDDGYVKEWVIDREQVCHLPIQLIHPLSKVSIRPSIEVDYAPLATTLAEWEDEVRSVKVCNTKRFVRSGDCVCKFETLSQDELEKTRERLGKEQLQVPLGGFLVRDLPRWRCAYDVEAYYLMRATFSSMDDAKALTAKELQPITEEESESEEQREHAIGEDGEEEDAEEDFRDLCNSIKEGKGPLVDKDFNSDEEDNEDEEEPKSASSSSKATAIAGKHPLNEINNELDEARSTKRRMYEATNSSLYHLSLSPFLTLHNRLATAVAYRLYDKMLQLVGEGVLAIGTVLPLFQVDNQSELLVSFRLENYNWSSPTVIVNPKNPLYTIPYKELVEPLELRGRVFGRGVPGEQDDVPDLHMQLKLTGREVILFCPVWIVNHSDLDLHYCATTSSSSKRLESVLKYVHTHANSDVEQTALFSTRTLSFHNTAVRSEELTRLQKKVSRISPVALVVVVKEARNLHNSQYFGKQRPYVRVSLYVVRSGGASDLFYTATTKPSATGGTEPKWENRQQNTLLLRLPDASVLDRCVLVFEVRNIRYGMDTCLGTMDIRMKSILADTTRIANFNWYPLMKRLSSSERKKRKTDQPSIHFGDLLVAVSVGSNQSLPSDYEIEDARHSWDASRSPSFYDDVRPSPRDSDFTHAVDDIDAFETTSQSFMPTSNAMRSLQHLQTPSGGTAPFFPPPLTMVTHDTTAVAPSRRARQGFALGDMDSSRGQIEALQLETSSTRTTRLVNAPNMSPPKLQVGPRTHIIDVFLPQNRFAFVSVEVSASNLLAEVFDLVCLKCGVNGILDREDFDFYELVLPRFVSLRSAGRPEGERWYGQRLEMDMKLGRIGRQHGLHLCHKMTMSTIRLYDEKSTASSHHVTPRALLTSSSNSNPAQKRPLAWGEVLLYGPGGKNWDVLRIKSHNSPWSDVIRLNRNAMGNSGFAQVITLSNDIVTEANSDLKTQQLEIALWSCFGTGRFSDTIIATILPRYILINRTGDIIKFRQAGVPHTYRLGANEVKPFHWPSAQRPKLMEVTMLHRYTWSGCFRINSLGTTYLKLRDSDEPWRIYILQCHIEMIGGSTVLVFREEMRRFPPYRIDNMTSFRIQYKQVNWGDDRDFDELPPRTSCPYSWDRLDSAGKSSSSSSDPMFGPSSSTVSKSLQVRFMRVTSSTGEKDSAKDVVENREYNLDQMATHRKIQLQRSLPSQLFIKPDKKGFLMKKDNLLKWNRKYFRLYDNMLYYFASEEDQELLGVIDLRVGSSEGGQGVAIFQTAPETANKGGFISLNGFVSSISGTIFGSSNNQDTAEASDDDFDDDDDRRETELAELAISLSLSTAIREKSEKYAEKLERIGSSMKWIQKGLFVNGHDLIEFLKDKLQASPEEAFSTAQDMLRASVLTMVNFSDVDPRKSPPNVRFQVSKIIWYSVSSIYLEGDDSESVDSGDEISQSGTLSTRSSMTSNRQRKGTGSAQFSIVTSAKCFELKADNPARARAWVHKLRSSVRSLKDINDGIDESKAALKQSKDSGTMEKSAKTYVYVRVRADGPTKVLELFEGGEEDFDDKDYKKNEYSSAVSVSSSPTASEASTNVFETLTNGISLVLRMEGFGISCVNQVPTELAYLYFGGISLDYSRVNTKMMLRFTLDDMQVDNQTNEATFCKLLCPRVHHMGQRSLPASTDRESSLDDRYDNTSLVGDNGDGVSTFWCEDCHYRQSNMAVMHFCCVWSHEQGETDYFEHCSFSLLPVIAQLDEELLVSARAFLSVILEYRSRLHSQSHNRDLHSKNVPIEIMHGALAEFKEITTNDELDPLRSLESYNTSSNTENRKVYFALLHIHPIECDITYRSDVLQASSTKATLREASNLVTLNSSKSHHGSEDPRRTASAPAGTMSLSVFKMDGSESGDESQSSSWAIPSLSMHIPDLDNAPVRLNALMIEHAFGTSGDLSRLVTKHYTRQLWKQLHKILGSFDFLGNPVGFLDHIGTGVRDFVYEPLEGLKVGGKAFSKGLAKGTASLVSNTLDGTFDAASKISGTVGQGLATMTLDDHYQQIRARARRQHVRGIREGLVQGSKELGLGVYEGVTGLVMGPMRGARDHGALGFVRGTVTGIIGLPMKPVAGIFDFASRASQGVRNRSLKHRKYMQRVRRPRVFGRYNELKCYKESDAIAYDLLKKTGGEKLASEKIIFYAEILQCVMGSELADEARVKRIANDSAKERTNSLRRSLQEEAKTAGEPDGNKLIYEVSFRERKLGLELETDFYGESVTVKAFDEKYRHHVSLKTQIRKDQEILQEGDCLIGIGGVNVEGMGFRETLALLRGTARPVVLQFRSADEHVDAADERSLASPQGDESPTPKLKVHLAHWVIVTEQRVLYINVGSFSKPIVEWMTPLRYIYRVDWIKASRVSLQMSVGVDSLPLGPRTFPTWKSLEGHEHDMEKFLNVMFRYFEPETAQKQELWPSDTRLNGYMLKKTGFTVTKRWFVLSRNCLYYFSSSKELRGIIPLGKVLLEVDTNTKFCMRITAKRDVEKDKPKRKKKKDDKRADFVETPKLTILVMDNGQVNIREHSEVVLIAPNVHEFQMWQSSIAHAAGEGLRHSKGSRFHTSTPATRLDIGCRETPDMVAAALAAALKKTVEVPRSTAPGAMAQTLEGWYYGMPPITRFYLTMCFLTTALSSLGFVTPRSFYLDFDLVWERFQIWRLTTCFMFLGKFSFNFLMQLMILHNYSSRLEEDPFPSGGGPTADFAFMLFLGACILWPIAFVMELPFLGHPLIFMIVYVWSRRNPTQPVSIWGFQFEGLYLPWALMGFTVLIGGSPVMDIFGVIAGHIYYFLLEVLPNTKGWNLIQTPNIFVSLFPTTQQYGTPIIGARPPAPGAQNAAGGGGGYAWGQGPVEMPNPRFPKIDIQELRDDFIKFELSETDASVANAVRRVMIAEVPTLAIDLVSIEYNSSVMTDEFLAHRLGFIPLYFDGGLENFRQRFVYSRDCDCDEHCPNCSVEFQLDVRATEGVMTVTSEALKSLDPYIRPVNFSSDEELNNTQDTGVIIAKLGPGQRIKLSAIAKLGIGKEHAKWSPVAVATYAYEPIITLNQAVLSTYSPEQKAELYKSCPAEVYETDENYDQLTVGDPMRCMYCDECVKVANSFKENPEDDSVVTIQANEEKFIFSVETTGQLRPEEVVICALDLIREKLSWLKHQCLELSQDDQAANNAAPITPFG</sequence>
<feature type="non-terminal residue" evidence="14">
    <location>
        <position position="1"/>
    </location>
</feature>
<feature type="domain" description="PH" evidence="12">
    <location>
        <begin position="4477"/>
        <end position="4606"/>
    </location>
</feature>
<feature type="compositionally biased region" description="Polar residues" evidence="10">
    <location>
        <begin position="3473"/>
        <end position="3493"/>
    </location>
</feature>
<evidence type="ECO:0000256" key="7">
    <source>
        <dbReference type="ARBA" id="ARBA00023163"/>
    </source>
</evidence>
<evidence type="ECO:0000256" key="2">
    <source>
        <dbReference type="ARBA" id="ARBA00006545"/>
    </source>
</evidence>
<dbReference type="SUPFAM" id="SSF50156">
    <property type="entry name" value="PDZ domain-like"/>
    <property type="match status" value="1"/>
</dbReference>
<reference evidence="14" key="1">
    <citation type="submission" date="2022-11" db="EMBL/GenBank/DDBJ databases">
        <authorList>
            <person name="Morgan W.R."/>
            <person name="Tartar A."/>
        </authorList>
    </citation>
    <scope>NUCLEOTIDE SEQUENCE</scope>
    <source>
        <strain evidence="14">ARSEF 373</strain>
    </source>
</reference>
<organism evidence="14 15">
    <name type="scientific">Lagenidium giganteum</name>
    <dbReference type="NCBI Taxonomy" id="4803"/>
    <lineage>
        <taxon>Eukaryota</taxon>
        <taxon>Sar</taxon>
        <taxon>Stramenopiles</taxon>
        <taxon>Oomycota</taxon>
        <taxon>Peronosporomycetes</taxon>
        <taxon>Pythiales</taxon>
        <taxon>Pythiaceae</taxon>
    </lineage>
</organism>
<evidence type="ECO:0000256" key="11">
    <source>
        <dbReference type="SAM" id="Phobius"/>
    </source>
</evidence>
<comment type="caution">
    <text evidence="14">The sequence shown here is derived from an EMBL/GenBank/DDBJ whole genome shotgun (WGS) entry which is preliminary data.</text>
</comment>
<dbReference type="Pfam" id="PF00169">
    <property type="entry name" value="PH"/>
    <property type="match status" value="1"/>
</dbReference>
<feature type="coiled-coil region" evidence="9">
    <location>
        <begin position="1247"/>
        <end position="1281"/>
    </location>
</feature>
<dbReference type="InterPro" id="IPR009543">
    <property type="entry name" value="VPS13_VAB"/>
</dbReference>
<evidence type="ECO:0000256" key="9">
    <source>
        <dbReference type="SAM" id="Coils"/>
    </source>
</evidence>
<dbReference type="InterPro" id="IPR000008">
    <property type="entry name" value="C2_dom"/>
</dbReference>
<evidence type="ECO:0000259" key="13">
    <source>
        <dbReference type="PROSITE" id="PS50004"/>
    </source>
</evidence>
<dbReference type="SUPFAM" id="SSF50729">
    <property type="entry name" value="PH domain-like"/>
    <property type="match status" value="2"/>
</dbReference>
<dbReference type="InterPro" id="IPR026847">
    <property type="entry name" value="VPS13"/>
</dbReference>
<evidence type="ECO:0000256" key="3">
    <source>
        <dbReference type="ARBA" id="ARBA00022478"/>
    </source>
</evidence>
<dbReference type="HAMAP" id="MF_00320">
    <property type="entry name" value="RNApol_arch_Rpo3"/>
    <property type="match status" value="1"/>
</dbReference>
<evidence type="ECO:0000313" key="15">
    <source>
        <dbReference type="Proteomes" id="UP001146120"/>
    </source>
</evidence>
<dbReference type="InterPro" id="IPR036034">
    <property type="entry name" value="PDZ_sf"/>
</dbReference>
<dbReference type="PROSITE" id="PS50003">
    <property type="entry name" value="PH_DOMAIN"/>
    <property type="match status" value="2"/>
</dbReference>
<dbReference type="GO" id="GO:0045053">
    <property type="term" value="P:protein retention in Golgi apparatus"/>
    <property type="evidence" value="ECO:0007669"/>
    <property type="project" value="TreeGrafter"/>
</dbReference>
<feature type="domain" description="C2" evidence="13">
    <location>
        <begin position="2473"/>
        <end position="2609"/>
    </location>
</feature>
<keyword evidence="7" id="KW-0804">Transcription</keyword>
<evidence type="ECO:0008006" key="16">
    <source>
        <dbReference type="Google" id="ProtNLM"/>
    </source>
</evidence>
<dbReference type="NCBIfam" id="NF001988">
    <property type="entry name" value="PRK00783.1"/>
    <property type="match status" value="1"/>
</dbReference>
<proteinExistence type="inferred from homology"/>
<dbReference type="Pfam" id="PF25036">
    <property type="entry name" value="VPS13_VAB"/>
    <property type="match status" value="3"/>
</dbReference>
<dbReference type="EMBL" id="DAKRPA010000065">
    <property type="protein sequence ID" value="DBA00351.1"/>
    <property type="molecule type" value="Genomic_DNA"/>
</dbReference>
<dbReference type="GO" id="GO:0003899">
    <property type="term" value="F:DNA-directed RNA polymerase activity"/>
    <property type="evidence" value="ECO:0007669"/>
    <property type="project" value="InterPro"/>
</dbReference>
<dbReference type="GO" id="GO:0006623">
    <property type="term" value="P:protein targeting to vacuole"/>
    <property type="evidence" value="ECO:0007669"/>
    <property type="project" value="TreeGrafter"/>
</dbReference>
<evidence type="ECO:0000256" key="4">
    <source>
        <dbReference type="ARBA" id="ARBA00022692"/>
    </source>
</evidence>
<feature type="region of interest" description="Disordered" evidence="10">
    <location>
        <begin position="2185"/>
        <end position="2262"/>
    </location>
</feature>
<dbReference type="SMART" id="SM00233">
    <property type="entry name" value="PH"/>
    <property type="match status" value="2"/>
</dbReference>
<dbReference type="PANTHER" id="PTHR16166:SF93">
    <property type="entry name" value="INTERMEMBRANE LIPID TRANSFER PROTEIN VPS13"/>
    <property type="match status" value="1"/>
</dbReference>
<dbReference type="PROSITE" id="PS50004">
    <property type="entry name" value="C2"/>
    <property type="match status" value="1"/>
</dbReference>
<dbReference type="InterPro" id="IPR036643">
    <property type="entry name" value="RNApol_insert_sf"/>
</dbReference>
<dbReference type="Pfam" id="PF00168">
    <property type="entry name" value="C2"/>
    <property type="match status" value="1"/>
</dbReference>
<dbReference type="Proteomes" id="UP001146120">
    <property type="component" value="Unassembled WGS sequence"/>
</dbReference>
<keyword evidence="6 11" id="KW-0472">Membrane</keyword>
<gene>
    <name evidence="14" type="ORF">N0F65_000536</name>
</gene>
<dbReference type="Gene3D" id="2.170.120.12">
    <property type="entry name" value="DNA-directed RNA polymerase, insert domain"/>
    <property type="match status" value="1"/>
</dbReference>
<accession>A0AAV2Z1S6</accession>
<feature type="transmembrane region" description="Helical" evidence="11">
    <location>
        <begin position="4759"/>
        <end position="4792"/>
    </location>
</feature>
<dbReference type="GO" id="GO:0046983">
    <property type="term" value="F:protein dimerization activity"/>
    <property type="evidence" value="ECO:0007669"/>
    <property type="project" value="InterPro"/>
</dbReference>
<dbReference type="InterPro" id="IPR022842">
    <property type="entry name" value="RNAP_Rpo3/Rpb3/RPAC1"/>
</dbReference>
<dbReference type="Gene3D" id="3.30.1360.10">
    <property type="entry name" value="RNA polymerase, RBP11-like subunit"/>
    <property type="match status" value="1"/>
</dbReference>
<dbReference type="FunFam" id="2.170.120.12:FF:000009">
    <property type="entry name" value="DNA-directed RNA polymerase II 36 kDa polypeptide A"/>
    <property type="match status" value="1"/>
</dbReference>
<evidence type="ECO:0000256" key="5">
    <source>
        <dbReference type="ARBA" id="ARBA00022989"/>
    </source>
</evidence>
<evidence type="ECO:0000313" key="14">
    <source>
        <dbReference type="EMBL" id="DBA00351.1"/>
    </source>
</evidence>
<feature type="region of interest" description="Disordered" evidence="10">
    <location>
        <begin position="3885"/>
        <end position="3908"/>
    </location>
</feature>
<evidence type="ECO:0000256" key="1">
    <source>
        <dbReference type="ARBA" id="ARBA00004141"/>
    </source>
</evidence>
<keyword evidence="5 11" id="KW-1133">Transmembrane helix</keyword>
<dbReference type="Gene3D" id="2.60.40.150">
    <property type="entry name" value="C2 domain"/>
    <property type="match status" value="1"/>
</dbReference>
<keyword evidence="4 11" id="KW-0812">Transmembrane</keyword>
<dbReference type="SMART" id="SM00662">
    <property type="entry name" value="RPOLD"/>
    <property type="match status" value="1"/>
</dbReference>
<dbReference type="SUPFAM" id="SSF144091">
    <property type="entry name" value="Rhomboid-like"/>
    <property type="match status" value="1"/>
</dbReference>
<feature type="transmembrane region" description="Helical" evidence="11">
    <location>
        <begin position="4712"/>
        <end position="4739"/>
    </location>
</feature>
<dbReference type="SUPFAM" id="SSF49562">
    <property type="entry name" value="C2 domain (Calcium/lipid-binding domain, CaLB)"/>
    <property type="match status" value="1"/>
</dbReference>
<protein>
    <recommendedName>
        <fullName evidence="16">PH domain-containing protein</fullName>
    </recommendedName>
</protein>
<keyword evidence="15" id="KW-1185">Reference proteome</keyword>
<dbReference type="InterPro" id="IPR035952">
    <property type="entry name" value="Rhomboid-like_sf"/>
</dbReference>
<dbReference type="InterPro" id="IPR001849">
    <property type="entry name" value="PH_domain"/>
</dbReference>
<reference evidence="14" key="2">
    <citation type="journal article" date="2023" name="Microbiol Resour">
        <title>Decontamination and Annotation of the Draft Genome Sequence of the Oomycete Lagenidium giganteum ARSEF 373.</title>
        <authorList>
            <person name="Morgan W.R."/>
            <person name="Tartar A."/>
        </authorList>
    </citation>
    <scope>NUCLEOTIDE SEQUENCE</scope>
    <source>
        <strain evidence="14">ARSEF 373</strain>
    </source>
</reference>
<dbReference type="GO" id="GO:0016020">
    <property type="term" value="C:membrane"/>
    <property type="evidence" value="ECO:0007669"/>
    <property type="project" value="UniProtKB-SubCell"/>
</dbReference>
<feature type="compositionally biased region" description="Basic and acidic residues" evidence="10">
    <location>
        <begin position="2222"/>
        <end position="2234"/>
    </location>
</feature>
<feature type="compositionally biased region" description="Acidic residues" evidence="10">
    <location>
        <begin position="2203"/>
        <end position="2214"/>
    </location>
</feature>
<dbReference type="SUPFAM" id="SSF55257">
    <property type="entry name" value="RBP11-like subunits of RNA polymerase"/>
    <property type="match status" value="1"/>
</dbReference>
<evidence type="ECO:0000256" key="10">
    <source>
        <dbReference type="SAM" id="MobiDB-lite"/>
    </source>
</evidence>
<evidence type="ECO:0000256" key="6">
    <source>
        <dbReference type="ARBA" id="ARBA00023136"/>
    </source>
</evidence>
<evidence type="ECO:0000256" key="8">
    <source>
        <dbReference type="ARBA" id="ARBA00025804"/>
    </source>
</evidence>
<comment type="similarity">
    <text evidence="2">Belongs to the VPS13 family.</text>
</comment>
<dbReference type="Pfam" id="PF01000">
    <property type="entry name" value="RNA_pol_A_bac"/>
    <property type="match status" value="1"/>
</dbReference>
<comment type="subcellular location">
    <subcellularLocation>
        <location evidence="1">Membrane</location>
        <topology evidence="1">Multi-pass membrane protein</topology>
    </subcellularLocation>
</comment>
<dbReference type="InterPro" id="IPR036603">
    <property type="entry name" value="RBP11-like"/>
</dbReference>
<feature type="domain" description="PH" evidence="12">
    <location>
        <begin position="3237"/>
        <end position="3528"/>
    </location>
</feature>
<feature type="region of interest" description="Disordered" evidence="10">
    <location>
        <begin position="3461"/>
        <end position="3493"/>
    </location>
</feature>
<dbReference type="Gene3D" id="2.30.29.30">
    <property type="entry name" value="Pleckstrin-homology domain (PH domain)/Phosphotyrosine-binding domain (PTB)"/>
    <property type="match status" value="2"/>
</dbReference>
<dbReference type="GO" id="GO:0000428">
    <property type="term" value="C:DNA-directed RNA polymerase complex"/>
    <property type="evidence" value="ECO:0007669"/>
    <property type="project" value="UniProtKB-KW"/>
</dbReference>
<dbReference type="PANTHER" id="PTHR16166">
    <property type="entry name" value="VACUOLAR PROTEIN SORTING-ASSOCIATED PROTEIN VPS13"/>
    <property type="match status" value="1"/>
</dbReference>
<dbReference type="InterPro" id="IPR011993">
    <property type="entry name" value="PH-like_dom_sf"/>
</dbReference>
<feature type="transmembrane region" description="Helical" evidence="11">
    <location>
        <begin position="4677"/>
        <end position="4700"/>
    </location>
</feature>
<keyword evidence="9" id="KW-0175">Coiled coil</keyword>
<dbReference type="InterPro" id="IPR007599">
    <property type="entry name" value="DER1"/>
</dbReference>
<feature type="transmembrane region" description="Helical" evidence="11">
    <location>
        <begin position="4813"/>
        <end position="4843"/>
    </location>
</feature>
<dbReference type="SUPFAM" id="SSF56553">
    <property type="entry name" value="Insert subdomain of RNA polymerase alpha subunit"/>
    <property type="match status" value="1"/>
</dbReference>
<evidence type="ECO:0000259" key="12">
    <source>
        <dbReference type="PROSITE" id="PS50003"/>
    </source>
</evidence>
<dbReference type="InterPro" id="IPR035892">
    <property type="entry name" value="C2_domain_sf"/>
</dbReference>
<feature type="compositionally biased region" description="Acidic residues" evidence="10">
    <location>
        <begin position="2235"/>
        <end position="2245"/>
    </location>
</feature>